<feature type="chain" id="PRO_5043856719" evidence="1">
    <location>
        <begin position="24"/>
        <end position="41"/>
    </location>
</feature>
<feature type="non-terminal residue" evidence="2">
    <location>
        <position position="41"/>
    </location>
</feature>
<gene>
    <name evidence="2" type="ORF">ERJ77_20265</name>
</gene>
<protein>
    <submittedName>
        <fullName evidence="2">Maltose ABC transporter substrate-binding protein</fullName>
    </submittedName>
</protein>
<sequence length="41" mass="4595">MRNRWMKTVLAATLICSASIVSAETITPEIDSELLIWTDNT</sequence>
<evidence type="ECO:0000256" key="1">
    <source>
        <dbReference type="SAM" id="SignalP"/>
    </source>
</evidence>
<name>A0AAW4BG57_VIBAN</name>
<keyword evidence="1" id="KW-0732">Signal</keyword>
<dbReference type="AlphaFoldDB" id="A0AAW4BG57"/>
<accession>A0AAW4BG57</accession>
<proteinExistence type="predicted"/>
<feature type="signal peptide" evidence="1">
    <location>
        <begin position="1"/>
        <end position="23"/>
    </location>
</feature>
<reference evidence="2" key="1">
    <citation type="journal article" date="2021" name="PeerJ">
        <title>Analysis of 44 Vibrio anguillarum genomes reveals high genetic diversity.</title>
        <authorList>
            <person name="Hansen M.J."/>
            <person name="Dalsgaard I."/>
        </authorList>
    </citation>
    <scope>NUCLEOTIDE SEQUENCE</scope>
    <source>
        <strain evidence="2">850617-1/1</strain>
    </source>
</reference>
<evidence type="ECO:0000313" key="2">
    <source>
        <dbReference type="EMBL" id="MBF4436781.1"/>
    </source>
</evidence>
<organism evidence="2 3">
    <name type="scientific">Vibrio anguillarum</name>
    <name type="common">Listonella anguillarum</name>
    <dbReference type="NCBI Taxonomy" id="55601"/>
    <lineage>
        <taxon>Bacteria</taxon>
        <taxon>Pseudomonadati</taxon>
        <taxon>Pseudomonadota</taxon>
        <taxon>Gammaproteobacteria</taxon>
        <taxon>Vibrionales</taxon>
        <taxon>Vibrionaceae</taxon>
        <taxon>Vibrio</taxon>
    </lineage>
</organism>
<dbReference type="Proteomes" id="UP000786185">
    <property type="component" value="Unassembled WGS sequence"/>
</dbReference>
<evidence type="ECO:0000313" key="3">
    <source>
        <dbReference type="Proteomes" id="UP000786185"/>
    </source>
</evidence>
<comment type="caution">
    <text evidence="2">The sequence shown here is derived from an EMBL/GenBank/DDBJ whole genome shotgun (WGS) entry which is preliminary data.</text>
</comment>
<dbReference type="EMBL" id="SCLC01000361">
    <property type="protein sequence ID" value="MBF4436781.1"/>
    <property type="molecule type" value="Genomic_DNA"/>
</dbReference>